<dbReference type="KEGG" id="cput:CONPUDRAFT_166921"/>
<keyword evidence="2" id="KW-1185">Reference proteome</keyword>
<dbReference type="AlphaFoldDB" id="A0A5M3MJW2"/>
<dbReference type="OrthoDB" id="2823624at2759"/>
<accession>A0A5M3MJW2</accession>
<organism evidence="1 2">
    <name type="scientific">Coniophora puteana (strain RWD-64-598)</name>
    <name type="common">Brown rot fungus</name>
    <dbReference type="NCBI Taxonomy" id="741705"/>
    <lineage>
        <taxon>Eukaryota</taxon>
        <taxon>Fungi</taxon>
        <taxon>Dikarya</taxon>
        <taxon>Basidiomycota</taxon>
        <taxon>Agaricomycotina</taxon>
        <taxon>Agaricomycetes</taxon>
        <taxon>Agaricomycetidae</taxon>
        <taxon>Boletales</taxon>
        <taxon>Coniophorineae</taxon>
        <taxon>Coniophoraceae</taxon>
        <taxon>Coniophora</taxon>
    </lineage>
</organism>
<name>A0A5M3MJW2_CONPW</name>
<comment type="caution">
    <text evidence="1">The sequence shown here is derived from an EMBL/GenBank/DDBJ whole genome shotgun (WGS) entry which is preliminary data.</text>
</comment>
<gene>
    <name evidence="1" type="ORF">CONPUDRAFT_166921</name>
</gene>
<protein>
    <submittedName>
        <fullName evidence="1">Uncharacterized protein</fullName>
    </submittedName>
</protein>
<dbReference type="Proteomes" id="UP000053558">
    <property type="component" value="Unassembled WGS sequence"/>
</dbReference>
<proteinExistence type="predicted"/>
<dbReference type="RefSeq" id="XP_007770818.1">
    <property type="nucleotide sequence ID" value="XM_007772628.1"/>
</dbReference>
<reference evidence="2" key="1">
    <citation type="journal article" date="2012" name="Science">
        <title>The Paleozoic origin of enzymatic lignin decomposition reconstructed from 31 fungal genomes.</title>
        <authorList>
            <person name="Floudas D."/>
            <person name="Binder M."/>
            <person name="Riley R."/>
            <person name="Barry K."/>
            <person name="Blanchette R.A."/>
            <person name="Henrissat B."/>
            <person name="Martinez A.T."/>
            <person name="Otillar R."/>
            <person name="Spatafora J.W."/>
            <person name="Yadav J.S."/>
            <person name="Aerts A."/>
            <person name="Benoit I."/>
            <person name="Boyd A."/>
            <person name="Carlson A."/>
            <person name="Copeland A."/>
            <person name="Coutinho P.M."/>
            <person name="de Vries R.P."/>
            <person name="Ferreira P."/>
            <person name="Findley K."/>
            <person name="Foster B."/>
            <person name="Gaskell J."/>
            <person name="Glotzer D."/>
            <person name="Gorecki P."/>
            <person name="Heitman J."/>
            <person name="Hesse C."/>
            <person name="Hori C."/>
            <person name="Igarashi K."/>
            <person name="Jurgens J.A."/>
            <person name="Kallen N."/>
            <person name="Kersten P."/>
            <person name="Kohler A."/>
            <person name="Kuees U."/>
            <person name="Kumar T.K.A."/>
            <person name="Kuo A."/>
            <person name="LaButti K."/>
            <person name="Larrondo L.F."/>
            <person name="Lindquist E."/>
            <person name="Ling A."/>
            <person name="Lombard V."/>
            <person name="Lucas S."/>
            <person name="Lundell T."/>
            <person name="Martin R."/>
            <person name="McLaughlin D.J."/>
            <person name="Morgenstern I."/>
            <person name="Morin E."/>
            <person name="Murat C."/>
            <person name="Nagy L.G."/>
            <person name="Nolan M."/>
            <person name="Ohm R.A."/>
            <person name="Patyshakuliyeva A."/>
            <person name="Rokas A."/>
            <person name="Ruiz-Duenas F.J."/>
            <person name="Sabat G."/>
            <person name="Salamov A."/>
            <person name="Samejima M."/>
            <person name="Schmutz J."/>
            <person name="Slot J.C."/>
            <person name="St John F."/>
            <person name="Stenlid J."/>
            <person name="Sun H."/>
            <person name="Sun S."/>
            <person name="Syed K."/>
            <person name="Tsang A."/>
            <person name="Wiebenga A."/>
            <person name="Young D."/>
            <person name="Pisabarro A."/>
            <person name="Eastwood D.C."/>
            <person name="Martin F."/>
            <person name="Cullen D."/>
            <person name="Grigoriev I.V."/>
            <person name="Hibbett D.S."/>
        </authorList>
    </citation>
    <scope>NUCLEOTIDE SEQUENCE [LARGE SCALE GENOMIC DNA]</scope>
    <source>
        <strain evidence="2">RWD-64-598 SS2</strain>
    </source>
</reference>
<dbReference type="GeneID" id="19205676"/>
<dbReference type="EMBL" id="JH711581">
    <property type="protein sequence ID" value="EIW79094.1"/>
    <property type="molecule type" value="Genomic_DNA"/>
</dbReference>
<evidence type="ECO:0000313" key="1">
    <source>
        <dbReference type="EMBL" id="EIW79094.1"/>
    </source>
</evidence>
<sequence length="79" mass="8882">MVILLFEIRMHGKQKPNSSSLDGSLSAKYAPPPNPADWDALSLYLTDPELDDYLHNPDPIGDYKNDYGAWICTSLTWPT</sequence>
<evidence type="ECO:0000313" key="2">
    <source>
        <dbReference type="Proteomes" id="UP000053558"/>
    </source>
</evidence>